<evidence type="ECO:0000313" key="1">
    <source>
        <dbReference type="EMBL" id="TGU75301.1"/>
    </source>
</evidence>
<evidence type="ECO:0000313" key="2">
    <source>
        <dbReference type="Proteomes" id="UP000306416"/>
    </source>
</evidence>
<comment type="caution">
    <text evidence="1">The sequence shown here is derived from an EMBL/GenBank/DDBJ whole genome shotgun (WGS) entry which is preliminary data.</text>
</comment>
<keyword evidence="2" id="KW-1185">Reference proteome</keyword>
<dbReference type="EMBL" id="SRSC01000001">
    <property type="protein sequence ID" value="TGU75301.1"/>
    <property type="molecule type" value="Genomic_DNA"/>
</dbReference>
<reference evidence="1 2" key="1">
    <citation type="submission" date="2019-04" db="EMBL/GenBank/DDBJ databases">
        <title>Geobacter oryzae sp. nov., ferric-reducing bacteria isolated from paddy soil.</title>
        <authorList>
            <person name="Xu Z."/>
            <person name="Masuda Y."/>
            <person name="Itoh H."/>
            <person name="Senoo K."/>
        </authorList>
    </citation>
    <scope>NUCLEOTIDE SEQUENCE [LARGE SCALE GENOMIC DNA]</scope>
    <source>
        <strain evidence="1 2">Red111</strain>
    </source>
</reference>
<organism evidence="1 2">
    <name type="scientific">Geomonas terrae</name>
    <dbReference type="NCBI Taxonomy" id="2562681"/>
    <lineage>
        <taxon>Bacteria</taxon>
        <taxon>Pseudomonadati</taxon>
        <taxon>Thermodesulfobacteriota</taxon>
        <taxon>Desulfuromonadia</taxon>
        <taxon>Geobacterales</taxon>
        <taxon>Geobacteraceae</taxon>
        <taxon>Geomonas</taxon>
    </lineage>
</organism>
<protein>
    <submittedName>
        <fullName evidence="1">Uncharacterized protein</fullName>
    </submittedName>
</protein>
<dbReference type="Proteomes" id="UP000306416">
    <property type="component" value="Unassembled WGS sequence"/>
</dbReference>
<accession>A0A4S1CN87</accession>
<sequence>MTLTKLHHIKSELSRLYREARRGDIDPSDATKFVYILQALARLITDSELEARIERLEQEALNEKTRL</sequence>
<dbReference type="AlphaFoldDB" id="A0A4S1CN87"/>
<proteinExistence type="predicted"/>
<gene>
    <name evidence="1" type="ORF">E4633_06520</name>
</gene>
<name>A0A4S1CN87_9BACT</name>